<dbReference type="Pfam" id="PF12937">
    <property type="entry name" value="F-box-like"/>
    <property type="match status" value="1"/>
</dbReference>
<keyword evidence="3" id="KW-1185">Reference proteome</keyword>
<dbReference type="EnsemblPlants" id="Kaladp0076s0223.1.v1.1">
    <property type="protein sequence ID" value="Kaladp0076s0223.1.v1.1.CDS.1"/>
    <property type="gene ID" value="Kaladp0076s0223.v1.1"/>
</dbReference>
<dbReference type="InterPro" id="IPR050796">
    <property type="entry name" value="SCF_F-box_component"/>
</dbReference>
<dbReference type="PANTHER" id="PTHR31672">
    <property type="entry name" value="BNACNNG10540D PROTEIN"/>
    <property type="match status" value="1"/>
</dbReference>
<dbReference type="InterPro" id="IPR001810">
    <property type="entry name" value="F-box_dom"/>
</dbReference>
<name>A0A7N1A3W0_KALFE</name>
<evidence type="ECO:0000259" key="1">
    <source>
        <dbReference type="PROSITE" id="PS50181"/>
    </source>
</evidence>
<dbReference type="PANTHER" id="PTHR31672:SF13">
    <property type="entry name" value="F-BOX PROTEIN CPR30-LIKE"/>
    <property type="match status" value="1"/>
</dbReference>
<dbReference type="InterPro" id="IPR011043">
    <property type="entry name" value="Gal_Oxase/kelch_b-propeller"/>
</dbReference>
<evidence type="ECO:0000313" key="3">
    <source>
        <dbReference type="Proteomes" id="UP000594263"/>
    </source>
</evidence>
<dbReference type="SUPFAM" id="SSF50965">
    <property type="entry name" value="Galactose oxidase, central domain"/>
    <property type="match status" value="1"/>
</dbReference>
<dbReference type="PROSITE" id="PS50181">
    <property type="entry name" value="FBOX"/>
    <property type="match status" value="1"/>
</dbReference>
<dbReference type="NCBIfam" id="TIGR01640">
    <property type="entry name" value="F_box_assoc_1"/>
    <property type="match status" value="1"/>
</dbReference>
<dbReference type="AlphaFoldDB" id="A0A7N1A3W0"/>
<accession>A0A7N1A3W0</accession>
<dbReference type="Gramene" id="Kaladp0076s0223.1.v1.1">
    <property type="protein sequence ID" value="Kaladp0076s0223.1.v1.1.CDS.1"/>
    <property type="gene ID" value="Kaladp0076s0223.v1.1"/>
</dbReference>
<proteinExistence type="predicted"/>
<dbReference type="InterPro" id="IPR036047">
    <property type="entry name" value="F-box-like_dom_sf"/>
</dbReference>
<dbReference type="Pfam" id="PF07734">
    <property type="entry name" value="FBA_1"/>
    <property type="match status" value="1"/>
</dbReference>
<protein>
    <recommendedName>
        <fullName evidence="1">F-box domain-containing protein</fullName>
    </recommendedName>
</protein>
<reference evidence="2" key="1">
    <citation type="submission" date="2021-01" db="UniProtKB">
        <authorList>
            <consortium name="EnsemblPlants"/>
        </authorList>
    </citation>
    <scope>IDENTIFICATION</scope>
</reference>
<dbReference type="SUPFAM" id="SSF81383">
    <property type="entry name" value="F-box domain"/>
    <property type="match status" value="1"/>
</dbReference>
<dbReference type="OMA" id="REDSWRM"/>
<evidence type="ECO:0000313" key="2">
    <source>
        <dbReference type="EnsemblPlants" id="Kaladp0076s0223.1.v1.1.CDS.1"/>
    </source>
</evidence>
<dbReference type="Proteomes" id="UP000594263">
    <property type="component" value="Unplaced"/>
</dbReference>
<dbReference type="InterPro" id="IPR017451">
    <property type="entry name" value="F-box-assoc_interact_dom"/>
</dbReference>
<dbReference type="SMART" id="SM00256">
    <property type="entry name" value="FBOX"/>
    <property type="match status" value="1"/>
</dbReference>
<dbReference type="Gene3D" id="1.20.1280.50">
    <property type="match status" value="1"/>
</dbReference>
<sequence length="358" mass="40166">MAHIPHEIIHKILLRVPAKGLGRCSCVSRLWRSLISDPVFLKQHLCMSIACQDVIDLHLIATAHESRFYQIPISPLLADNHGHSITGVVDITPSDEDCSIVGCCRGLICFETDQLKLVVINPLTRKIRTLPTVGFWKRAYRGSIHRIVYGFGYDSVNDDYKVVGVCSRQVEVYSFREDSWRMLGQIPYELQICQGLYVSSVGALAWLTESKSVTDSEIVAIDLASEKWIQVSPLSGAEVQFDGLYELLLGEIGGCFCLFEHFGGSHLEIWVMKEFGVPESWAHMAGVPYTGRLRGRLSGGREYFEPVWRSKDGELILMCESALVVYNLTSETHRYPVVTNLRLTGQAMVHMESLVSPC</sequence>
<feature type="domain" description="F-box" evidence="1">
    <location>
        <begin position="1"/>
        <end position="44"/>
    </location>
</feature>
<organism evidence="2 3">
    <name type="scientific">Kalanchoe fedtschenkoi</name>
    <name type="common">Lavender scallops</name>
    <name type="synonym">South American air plant</name>
    <dbReference type="NCBI Taxonomy" id="63787"/>
    <lineage>
        <taxon>Eukaryota</taxon>
        <taxon>Viridiplantae</taxon>
        <taxon>Streptophyta</taxon>
        <taxon>Embryophyta</taxon>
        <taxon>Tracheophyta</taxon>
        <taxon>Spermatophyta</taxon>
        <taxon>Magnoliopsida</taxon>
        <taxon>eudicotyledons</taxon>
        <taxon>Gunneridae</taxon>
        <taxon>Pentapetalae</taxon>
        <taxon>Saxifragales</taxon>
        <taxon>Crassulaceae</taxon>
        <taxon>Kalanchoe</taxon>
    </lineage>
</organism>
<dbReference type="InterPro" id="IPR006527">
    <property type="entry name" value="F-box-assoc_dom_typ1"/>
</dbReference>